<dbReference type="Gene3D" id="3.40.190.10">
    <property type="entry name" value="Periplasmic binding protein-like II"/>
    <property type="match status" value="2"/>
</dbReference>
<organism evidence="1">
    <name type="scientific">Variovorax paradoxus</name>
    <dbReference type="NCBI Taxonomy" id="34073"/>
    <lineage>
        <taxon>Bacteria</taxon>
        <taxon>Pseudomonadati</taxon>
        <taxon>Pseudomonadota</taxon>
        <taxon>Betaproteobacteria</taxon>
        <taxon>Burkholderiales</taxon>
        <taxon>Comamonadaceae</taxon>
        <taxon>Variovorax</taxon>
    </lineage>
</organism>
<dbReference type="GO" id="GO:0015689">
    <property type="term" value="P:molybdate ion transport"/>
    <property type="evidence" value="ECO:0007669"/>
    <property type="project" value="TreeGrafter"/>
</dbReference>
<protein>
    <submittedName>
        <fullName evidence="1">Aconitate isomerase</fullName>
        <ecNumber evidence="1">5.3.3.7</ecNumber>
    </submittedName>
</protein>
<dbReference type="GO" id="GO:0047614">
    <property type="term" value="F:aconitate delta-isomerase activity"/>
    <property type="evidence" value="ECO:0007669"/>
    <property type="project" value="UniProtKB-EC"/>
</dbReference>
<gene>
    <name evidence="1" type="primary">ais_2</name>
    <name evidence="1" type="ORF">VVAX_06578</name>
</gene>
<dbReference type="AlphaFoldDB" id="A0A679J9C2"/>
<name>A0A679J9C2_VARPD</name>
<accession>A0A679J9C2</accession>
<dbReference type="SUPFAM" id="SSF53850">
    <property type="entry name" value="Periplasmic binding protein-like II"/>
    <property type="match status" value="1"/>
</dbReference>
<dbReference type="PANTHER" id="PTHR30632">
    <property type="entry name" value="MOLYBDATE-BINDING PERIPLASMIC PROTEIN"/>
    <property type="match status" value="1"/>
</dbReference>
<keyword evidence="1" id="KW-0413">Isomerase</keyword>
<dbReference type="EMBL" id="LR743508">
    <property type="protein sequence ID" value="CAA2110332.1"/>
    <property type="molecule type" value="Genomic_DNA"/>
</dbReference>
<evidence type="ECO:0000313" key="1">
    <source>
        <dbReference type="EMBL" id="CAA2110332.1"/>
    </source>
</evidence>
<dbReference type="RefSeq" id="WP_339094773.1">
    <property type="nucleotide sequence ID" value="NZ_LR743508.1"/>
</dbReference>
<dbReference type="InterPro" id="IPR050682">
    <property type="entry name" value="ModA/WtpA"/>
</dbReference>
<proteinExistence type="predicted"/>
<dbReference type="GO" id="GO:0030973">
    <property type="term" value="F:molybdate ion binding"/>
    <property type="evidence" value="ECO:0007669"/>
    <property type="project" value="TreeGrafter"/>
</dbReference>
<reference evidence="1" key="1">
    <citation type="submission" date="2019-12" db="EMBL/GenBank/DDBJ databases">
        <authorList>
            <person name="Cremers G."/>
        </authorList>
    </citation>
    <scope>NUCLEOTIDE SEQUENCE</scope>
    <source>
        <strain evidence="1">Vvax</strain>
    </source>
</reference>
<dbReference type="PANTHER" id="PTHR30632:SF11">
    <property type="entry name" value="BLR4797 PROTEIN"/>
    <property type="match status" value="1"/>
</dbReference>
<sequence length="231" mass="23438">MNLTLFSGGAAQAVVTGLQQDFESANGCTLAPTFGAVGTMRDKLLAGEPCDLLVLSAALIDQLAAQGHVVPGSARALGPVATGIAVREGTPEAAVGTPEALKATLAAARGLYVPDMTKSSAGIHIAGMLKALGLAEALAGRIHEFPNGATAMRELARSEGEGMLGCTQVTEIMYTPGVRLVGELPAAHALNTVYTAAVCTRAQAPALAMKFVELLAGEGTAALRRRSGFGI</sequence>
<dbReference type="Pfam" id="PF13531">
    <property type="entry name" value="SBP_bac_11"/>
    <property type="match status" value="1"/>
</dbReference>
<dbReference type="EC" id="5.3.3.7" evidence="1"/>